<dbReference type="SMART" id="SM00220">
    <property type="entry name" value="S_TKc"/>
    <property type="match status" value="1"/>
</dbReference>
<keyword evidence="3" id="KW-0963">Cytoplasm</keyword>
<accession>A0AAN7WMX9</accession>
<dbReference type="PROSITE" id="PS00108">
    <property type="entry name" value="PROTEIN_KINASE_ST"/>
    <property type="match status" value="1"/>
</dbReference>
<dbReference type="Proteomes" id="UP001306508">
    <property type="component" value="Unassembled WGS sequence"/>
</dbReference>
<evidence type="ECO:0000256" key="12">
    <source>
        <dbReference type="ARBA" id="ARBA00048679"/>
    </source>
</evidence>
<evidence type="ECO:0000313" key="17">
    <source>
        <dbReference type="Proteomes" id="UP001306508"/>
    </source>
</evidence>
<evidence type="ECO:0000256" key="11">
    <source>
        <dbReference type="ARBA" id="ARBA00047899"/>
    </source>
</evidence>
<keyword evidence="9" id="KW-0067">ATP-binding</keyword>
<dbReference type="Pfam" id="PF00069">
    <property type="entry name" value="Pkinase"/>
    <property type="match status" value="1"/>
</dbReference>
<dbReference type="PANTHER" id="PTHR22967">
    <property type="entry name" value="SERINE/THREONINE PROTEIN KINASE"/>
    <property type="match status" value="1"/>
</dbReference>
<evidence type="ECO:0000256" key="5">
    <source>
        <dbReference type="ARBA" id="ARBA00022553"/>
    </source>
</evidence>
<keyword evidence="6" id="KW-0808">Transferase</keyword>
<keyword evidence="7" id="KW-0547">Nucleotide-binding</keyword>
<name>A0AAN7WMX9_9SACH</name>
<feature type="compositionally biased region" description="Low complexity" evidence="14">
    <location>
        <begin position="485"/>
        <end position="502"/>
    </location>
</feature>
<dbReference type="GO" id="GO:0000147">
    <property type="term" value="P:actin cortical patch assembly"/>
    <property type="evidence" value="ECO:0007669"/>
    <property type="project" value="TreeGrafter"/>
</dbReference>
<comment type="catalytic activity">
    <reaction evidence="11">
        <text>L-threonyl-[protein] + ATP = O-phospho-L-threonyl-[protein] + ADP + H(+)</text>
        <dbReference type="Rhea" id="RHEA:46608"/>
        <dbReference type="Rhea" id="RHEA-COMP:11060"/>
        <dbReference type="Rhea" id="RHEA-COMP:11605"/>
        <dbReference type="ChEBI" id="CHEBI:15378"/>
        <dbReference type="ChEBI" id="CHEBI:30013"/>
        <dbReference type="ChEBI" id="CHEBI:30616"/>
        <dbReference type="ChEBI" id="CHEBI:61977"/>
        <dbReference type="ChEBI" id="CHEBI:456216"/>
        <dbReference type="EC" id="2.7.11.1"/>
    </reaction>
</comment>
<dbReference type="AlphaFoldDB" id="A0AAN7WMX9"/>
<dbReference type="GO" id="GO:2000369">
    <property type="term" value="P:regulation of clathrin-dependent endocytosis"/>
    <property type="evidence" value="ECO:0007669"/>
    <property type="project" value="UniProtKB-ARBA"/>
</dbReference>
<keyword evidence="10" id="KW-0206">Cytoskeleton</keyword>
<feature type="compositionally biased region" description="Basic and acidic residues" evidence="14">
    <location>
        <begin position="825"/>
        <end position="834"/>
    </location>
</feature>
<feature type="region of interest" description="Disordered" evidence="14">
    <location>
        <begin position="580"/>
        <end position="621"/>
    </location>
</feature>
<evidence type="ECO:0000256" key="7">
    <source>
        <dbReference type="ARBA" id="ARBA00022741"/>
    </source>
</evidence>
<dbReference type="GO" id="GO:0005524">
    <property type="term" value="F:ATP binding"/>
    <property type="evidence" value="ECO:0007669"/>
    <property type="project" value="UniProtKB-KW"/>
</dbReference>
<reference evidence="17" key="1">
    <citation type="submission" date="2023-07" db="EMBL/GenBank/DDBJ databases">
        <title>A draft genome of Kazachstania heterogenica Y-27499.</title>
        <authorList>
            <person name="Donic C."/>
            <person name="Kralova J.S."/>
            <person name="Fidel L."/>
            <person name="Ben-Dor S."/>
            <person name="Jung S."/>
        </authorList>
    </citation>
    <scope>NUCLEOTIDE SEQUENCE [LARGE SCALE GENOMIC DNA]</scope>
    <source>
        <strain evidence="17">Y27499</strain>
    </source>
</reference>
<proteinExistence type="predicted"/>
<dbReference type="CDD" id="cd14037">
    <property type="entry name" value="STKc_NAK_like"/>
    <property type="match status" value="1"/>
</dbReference>
<dbReference type="GO" id="GO:0030479">
    <property type="term" value="C:actin cortical patch"/>
    <property type="evidence" value="ECO:0007669"/>
    <property type="project" value="UniProtKB-SubCell"/>
</dbReference>
<gene>
    <name evidence="16" type="ORF">RI543_001960</name>
</gene>
<dbReference type="GO" id="GO:0007015">
    <property type="term" value="P:actin filament organization"/>
    <property type="evidence" value="ECO:0007669"/>
    <property type="project" value="TreeGrafter"/>
</dbReference>
<dbReference type="EC" id="2.7.11.1" evidence="2"/>
<comment type="catalytic activity">
    <reaction evidence="12">
        <text>L-seryl-[protein] + ATP = O-phospho-L-seryl-[protein] + ADP + H(+)</text>
        <dbReference type="Rhea" id="RHEA:17989"/>
        <dbReference type="Rhea" id="RHEA-COMP:9863"/>
        <dbReference type="Rhea" id="RHEA-COMP:11604"/>
        <dbReference type="ChEBI" id="CHEBI:15378"/>
        <dbReference type="ChEBI" id="CHEBI:29999"/>
        <dbReference type="ChEBI" id="CHEBI:30616"/>
        <dbReference type="ChEBI" id="CHEBI:83421"/>
        <dbReference type="ChEBI" id="CHEBI:456216"/>
        <dbReference type="EC" id="2.7.11.1"/>
    </reaction>
</comment>
<feature type="domain" description="Protein kinase" evidence="15">
    <location>
        <begin position="22"/>
        <end position="311"/>
    </location>
</feature>
<dbReference type="EMBL" id="JAWIZZ010000040">
    <property type="protein sequence ID" value="KAK5780835.1"/>
    <property type="molecule type" value="Genomic_DNA"/>
</dbReference>
<evidence type="ECO:0000256" key="6">
    <source>
        <dbReference type="ARBA" id="ARBA00022679"/>
    </source>
</evidence>
<evidence type="ECO:0000256" key="10">
    <source>
        <dbReference type="ARBA" id="ARBA00023212"/>
    </source>
</evidence>
<keyword evidence="5" id="KW-0597">Phosphoprotein</keyword>
<keyword evidence="4" id="KW-0723">Serine/threonine-protein kinase</keyword>
<dbReference type="Gene3D" id="1.10.510.10">
    <property type="entry name" value="Transferase(Phosphotransferase) domain 1"/>
    <property type="match status" value="1"/>
</dbReference>
<evidence type="ECO:0000256" key="3">
    <source>
        <dbReference type="ARBA" id="ARBA00022490"/>
    </source>
</evidence>
<dbReference type="PANTHER" id="PTHR22967:SF57">
    <property type="entry name" value="AUXILIN, ISOFORM A-RELATED"/>
    <property type="match status" value="1"/>
</dbReference>
<dbReference type="InterPro" id="IPR008271">
    <property type="entry name" value="Ser/Thr_kinase_AS"/>
</dbReference>
<sequence length="858" mass="96835">MNQPQINQYREGQILTVGSHKAKIIKYLTSGGFAQIYVAEISPKDEYTGSNIVCLKRVIVPDKLGLNVLRAEVDAMKLLRHNKHVVSYIDSHAKKFSIENGSYEVIMLMEYCKNGGLLNFLNTRLRNRLTEIEVLNIMSQTCQGVAAMHKLQPPLIHRDIKIENVLISKDNVFKICDFGSVCGIIRPPRNSQELMYVQHDIMKNTTAQYRAPEMLDLTRGFAIDEKADIWALGVFLYKLCYYTTPFEHAGESAILSVRYQYPAYPIYSDRMKNLIRVLLSPSPLQRPNICQVLEEVSRMQGVPCPIKNFYLERVKESELVSSQTLNFPIPVTNYSPTRNPVTPIKQQQKIISPLKPQRSPTKEYIPMLQYSQTVTLGQSNNIIPNPIKQDFLAMHPSKSMTTFESQLNHQIVQPSLQDFSSSKQKTVSSFNQYKEPYIHDNIHSNVGKTIVNLVSNPLQPVNSNKRNNKYVNSQTQTNNEECIDSPVSSRRSSISHNRSSLSLKQTNVTGNDTGGSIVKKLTEQLKRVMSNESGINTTTSLVRTSSRNNTGNSIKSTIEALRNSVSGISSNVRAFSMEHLRNPSASSSTSSVGKRNISSDSFLDQDNHYNNNRKLDKRSTYKSVQLPKVNIEENGRDMLDTNTNSPQNNYIINDYIDENLLGIPEKPGAFKSPSPIKFTINADTKNSIEKRVMTLLKAAQNSPAKRTASGYGKYTNVNSQINQPLLTVNKLTKQSPSKNLEFVKNKPKVSLSYNTTDTSSKRQSSVVLKPLIESTDQIVKSEGIKLPPPIPKKPIFLRSQTSKKPILYPYMNQNTSSKENNTIPDSERISKTKNSDLECNSLDKLEQDFKWKYPSIVQ</sequence>
<evidence type="ECO:0000313" key="16">
    <source>
        <dbReference type="EMBL" id="KAK5780835.1"/>
    </source>
</evidence>
<feature type="region of interest" description="Disordered" evidence="14">
    <location>
        <begin position="811"/>
        <end position="834"/>
    </location>
</feature>
<evidence type="ECO:0000256" key="13">
    <source>
        <dbReference type="ARBA" id="ARBA00065090"/>
    </source>
</evidence>
<evidence type="ECO:0000259" key="15">
    <source>
        <dbReference type="PROSITE" id="PS50011"/>
    </source>
</evidence>
<evidence type="ECO:0000256" key="14">
    <source>
        <dbReference type="SAM" id="MobiDB-lite"/>
    </source>
</evidence>
<evidence type="ECO:0000256" key="4">
    <source>
        <dbReference type="ARBA" id="ARBA00022527"/>
    </source>
</evidence>
<feature type="compositionally biased region" description="Polar residues" evidence="14">
    <location>
        <begin position="460"/>
        <end position="480"/>
    </location>
</feature>
<feature type="region of interest" description="Disordered" evidence="14">
    <location>
        <begin position="460"/>
        <end position="509"/>
    </location>
</feature>
<dbReference type="SUPFAM" id="SSF56112">
    <property type="entry name" value="Protein kinase-like (PK-like)"/>
    <property type="match status" value="1"/>
</dbReference>
<protein>
    <recommendedName>
        <fullName evidence="2">non-specific serine/threonine protein kinase</fullName>
        <ecNumber evidence="2">2.7.11.1</ecNumber>
    </recommendedName>
</protein>
<evidence type="ECO:0000256" key="2">
    <source>
        <dbReference type="ARBA" id="ARBA00012513"/>
    </source>
</evidence>
<organism evidence="16 17">
    <name type="scientific">Arxiozyma heterogenica</name>
    <dbReference type="NCBI Taxonomy" id="278026"/>
    <lineage>
        <taxon>Eukaryota</taxon>
        <taxon>Fungi</taxon>
        <taxon>Dikarya</taxon>
        <taxon>Ascomycota</taxon>
        <taxon>Saccharomycotina</taxon>
        <taxon>Saccharomycetes</taxon>
        <taxon>Saccharomycetales</taxon>
        <taxon>Saccharomycetaceae</taxon>
        <taxon>Arxiozyma</taxon>
    </lineage>
</organism>
<comment type="subcellular location">
    <subcellularLocation>
        <location evidence="1">Cytoplasm</location>
        <location evidence="1">Cytoskeleton</location>
        <location evidence="1">Actin patch</location>
    </subcellularLocation>
</comment>
<dbReference type="InterPro" id="IPR000719">
    <property type="entry name" value="Prot_kinase_dom"/>
</dbReference>
<comment type="subunit">
    <text evidence="13">Interacts with ABP1, which is required for proper actin patch localization.</text>
</comment>
<feature type="compositionally biased region" description="Polar residues" evidence="14">
    <location>
        <begin position="811"/>
        <end position="824"/>
    </location>
</feature>
<evidence type="ECO:0000256" key="8">
    <source>
        <dbReference type="ARBA" id="ARBA00022777"/>
    </source>
</evidence>
<dbReference type="GO" id="GO:0004674">
    <property type="term" value="F:protein serine/threonine kinase activity"/>
    <property type="evidence" value="ECO:0007669"/>
    <property type="project" value="UniProtKB-KW"/>
</dbReference>
<keyword evidence="17" id="KW-1185">Reference proteome</keyword>
<evidence type="ECO:0000256" key="9">
    <source>
        <dbReference type="ARBA" id="ARBA00022840"/>
    </source>
</evidence>
<dbReference type="FunFam" id="1.10.510.10:FF:000441">
    <property type="entry name" value="Serine/threonine protein kinase"/>
    <property type="match status" value="1"/>
</dbReference>
<evidence type="ECO:0000256" key="1">
    <source>
        <dbReference type="ARBA" id="ARBA00004134"/>
    </source>
</evidence>
<comment type="caution">
    <text evidence="16">The sequence shown here is derived from an EMBL/GenBank/DDBJ whole genome shotgun (WGS) entry which is preliminary data.</text>
</comment>
<dbReference type="InterPro" id="IPR011009">
    <property type="entry name" value="Kinase-like_dom_sf"/>
</dbReference>
<keyword evidence="8" id="KW-0418">Kinase</keyword>
<feature type="compositionally biased region" description="Polar residues" evidence="14">
    <location>
        <begin position="583"/>
        <end position="612"/>
    </location>
</feature>
<dbReference type="PROSITE" id="PS50011">
    <property type="entry name" value="PROTEIN_KINASE_DOM"/>
    <property type="match status" value="1"/>
</dbReference>